<accession>A0A2M3ZRS2</accession>
<evidence type="ECO:0000256" key="1">
    <source>
        <dbReference type="SAM" id="SignalP"/>
    </source>
</evidence>
<organism evidence="2">
    <name type="scientific">Anopheles braziliensis</name>
    <dbReference type="NCBI Taxonomy" id="58242"/>
    <lineage>
        <taxon>Eukaryota</taxon>
        <taxon>Metazoa</taxon>
        <taxon>Ecdysozoa</taxon>
        <taxon>Arthropoda</taxon>
        <taxon>Hexapoda</taxon>
        <taxon>Insecta</taxon>
        <taxon>Pterygota</taxon>
        <taxon>Neoptera</taxon>
        <taxon>Endopterygota</taxon>
        <taxon>Diptera</taxon>
        <taxon>Nematocera</taxon>
        <taxon>Culicoidea</taxon>
        <taxon>Culicidae</taxon>
        <taxon>Anophelinae</taxon>
        <taxon>Anopheles</taxon>
    </lineage>
</organism>
<name>A0A2M3ZRS2_9DIPT</name>
<sequence length="71" mass="6924">MELASTVTGVAAAAAAALAAATVAAASGTTVAATTGSEVDVVKIEAFAKCWLVGKGRVIAVGAEVTISCWW</sequence>
<reference evidence="2" key="1">
    <citation type="submission" date="2018-01" db="EMBL/GenBank/DDBJ databases">
        <title>An insight into the sialome of Amazonian anophelines.</title>
        <authorList>
            <person name="Ribeiro J.M."/>
            <person name="Scarpassa V."/>
            <person name="Calvo E."/>
        </authorList>
    </citation>
    <scope>NUCLEOTIDE SEQUENCE</scope>
    <source>
        <tissue evidence="2">Salivary glands</tissue>
    </source>
</reference>
<proteinExistence type="predicted"/>
<feature type="chain" id="PRO_5014792050" evidence="1">
    <location>
        <begin position="29"/>
        <end position="71"/>
    </location>
</feature>
<evidence type="ECO:0000313" key="2">
    <source>
        <dbReference type="EMBL" id="MBW31264.1"/>
    </source>
</evidence>
<dbReference type="EMBL" id="GGFM01010513">
    <property type="protein sequence ID" value="MBW31264.1"/>
    <property type="molecule type" value="Transcribed_RNA"/>
</dbReference>
<dbReference type="AlphaFoldDB" id="A0A2M3ZRS2"/>
<keyword evidence="1" id="KW-0732">Signal</keyword>
<protein>
    <submittedName>
        <fullName evidence="2">Putative secreted peptide</fullName>
    </submittedName>
</protein>
<feature type="signal peptide" evidence="1">
    <location>
        <begin position="1"/>
        <end position="28"/>
    </location>
</feature>